<dbReference type="OrthoDB" id="1431247at2759"/>
<evidence type="ECO:0000259" key="5">
    <source>
        <dbReference type="PROSITE" id="PS51203"/>
    </source>
</evidence>
<name>A0A0C3ACC4_9AGAM</name>
<dbReference type="InterPro" id="IPR008978">
    <property type="entry name" value="HSP20-like_chaperone"/>
</dbReference>
<dbReference type="Proteomes" id="UP000053989">
    <property type="component" value="Unassembled WGS sequence"/>
</dbReference>
<dbReference type="CDD" id="cd06464">
    <property type="entry name" value="ACD_sHsps-like"/>
    <property type="match status" value="1"/>
</dbReference>
<dbReference type="STRING" id="1036808.A0A0C3ACC4"/>
<reference evidence="6 7" key="1">
    <citation type="submission" date="2014-04" db="EMBL/GenBank/DDBJ databases">
        <authorList>
            <consortium name="DOE Joint Genome Institute"/>
            <person name="Kuo A."/>
            <person name="Kohler A."/>
            <person name="Nagy L.G."/>
            <person name="Floudas D."/>
            <person name="Copeland A."/>
            <person name="Barry K.W."/>
            <person name="Cichocki N."/>
            <person name="Veneault-Fourrey C."/>
            <person name="LaButti K."/>
            <person name="Lindquist E.A."/>
            <person name="Lipzen A."/>
            <person name="Lundell T."/>
            <person name="Morin E."/>
            <person name="Murat C."/>
            <person name="Sun H."/>
            <person name="Tunlid A."/>
            <person name="Henrissat B."/>
            <person name="Grigoriev I.V."/>
            <person name="Hibbett D.S."/>
            <person name="Martin F."/>
            <person name="Nordberg H.P."/>
            <person name="Cantor M.N."/>
            <person name="Hua S.X."/>
        </authorList>
    </citation>
    <scope>NUCLEOTIDE SEQUENCE [LARGE SCALE GENOMIC DNA]</scope>
    <source>
        <strain evidence="6 7">Foug A</strain>
    </source>
</reference>
<evidence type="ECO:0000259" key="4">
    <source>
        <dbReference type="PROSITE" id="PS01031"/>
    </source>
</evidence>
<dbReference type="FunCoup" id="A0A0C3ACC4">
    <property type="interactions" value="171"/>
</dbReference>
<dbReference type="PROSITE" id="PS01031">
    <property type="entry name" value="SHSP"/>
    <property type="match status" value="1"/>
</dbReference>
<dbReference type="Pfam" id="PF00011">
    <property type="entry name" value="HSP20"/>
    <property type="match status" value="1"/>
</dbReference>
<evidence type="ECO:0000313" key="7">
    <source>
        <dbReference type="Proteomes" id="UP000053989"/>
    </source>
</evidence>
<accession>A0A0C3ACC4</accession>
<dbReference type="EMBL" id="KN822041">
    <property type="protein sequence ID" value="KIM62562.1"/>
    <property type="molecule type" value="Genomic_DNA"/>
</dbReference>
<comment type="similarity">
    <text evidence="2 3">Belongs to the small heat shock protein (HSP20) family.</text>
</comment>
<dbReference type="InParanoid" id="A0A0C3ACC4"/>
<feature type="domain" description="SHSP" evidence="4">
    <location>
        <begin position="40"/>
        <end position="152"/>
    </location>
</feature>
<reference evidence="7" key="2">
    <citation type="submission" date="2015-01" db="EMBL/GenBank/DDBJ databases">
        <title>Evolutionary Origins and Diversification of the Mycorrhizal Mutualists.</title>
        <authorList>
            <consortium name="DOE Joint Genome Institute"/>
            <consortium name="Mycorrhizal Genomics Consortium"/>
            <person name="Kohler A."/>
            <person name="Kuo A."/>
            <person name="Nagy L.G."/>
            <person name="Floudas D."/>
            <person name="Copeland A."/>
            <person name="Barry K.W."/>
            <person name="Cichocki N."/>
            <person name="Veneault-Fourrey C."/>
            <person name="LaButti K."/>
            <person name="Lindquist E.A."/>
            <person name="Lipzen A."/>
            <person name="Lundell T."/>
            <person name="Morin E."/>
            <person name="Murat C."/>
            <person name="Riley R."/>
            <person name="Ohm R."/>
            <person name="Sun H."/>
            <person name="Tunlid A."/>
            <person name="Henrissat B."/>
            <person name="Grigoriev I.V."/>
            <person name="Hibbett D.S."/>
            <person name="Martin F."/>
        </authorList>
    </citation>
    <scope>NUCLEOTIDE SEQUENCE [LARGE SCALE GENOMIC DNA]</scope>
    <source>
        <strain evidence="7">Foug A</strain>
    </source>
</reference>
<dbReference type="SUPFAM" id="SSF49764">
    <property type="entry name" value="HSP20-like chaperones"/>
    <property type="match status" value="1"/>
</dbReference>
<dbReference type="AlphaFoldDB" id="A0A0C3ACC4"/>
<dbReference type="HOGENOM" id="CLU_046737_12_0_1"/>
<dbReference type="InterPro" id="IPR031107">
    <property type="entry name" value="Small_HSP"/>
</dbReference>
<keyword evidence="7" id="KW-1185">Reference proteome</keyword>
<organism evidence="6 7">
    <name type="scientific">Scleroderma citrinum Foug A</name>
    <dbReference type="NCBI Taxonomy" id="1036808"/>
    <lineage>
        <taxon>Eukaryota</taxon>
        <taxon>Fungi</taxon>
        <taxon>Dikarya</taxon>
        <taxon>Basidiomycota</taxon>
        <taxon>Agaricomycotina</taxon>
        <taxon>Agaricomycetes</taxon>
        <taxon>Agaricomycetidae</taxon>
        <taxon>Boletales</taxon>
        <taxon>Sclerodermatineae</taxon>
        <taxon>Sclerodermataceae</taxon>
        <taxon>Scleroderma</taxon>
    </lineage>
</organism>
<evidence type="ECO:0000313" key="6">
    <source>
        <dbReference type="EMBL" id="KIM62562.1"/>
    </source>
</evidence>
<dbReference type="InterPro" id="IPR007052">
    <property type="entry name" value="CS_dom"/>
</dbReference>
<gene>
    <name evidence="6" type="ORF">SCLCIDRAFT_96599</name>
</gene>
<dbReference type="PANTHER" id="PTHR11527">
    <property type="entry name" value="HEAT-SHOCK PROTEIN 20 FAMILY MEMBER"/>
    <property type="match status" value="1"/>
</dbReference>
<protein>
    <submittedName>
        <fullName evidence="6">Uncharacterized protein</fullName>
    </submittedName>
</protein>
<dbReference type="InterPro" id="IPR002068">
    <property type="entry name" value="A-crystallin/Hsp20_dom"/>
</dbReference>
<evidence type="ECO:0000256" key="2">
    <source>
        <dbReference type="PROSITE-ProRule" id="PRU00285"/>
    </source>
</evidence>
<feature type="non-terminal residue" evidence="6">
    <location>
        <position position="152"/>
    </location>
</feature>
<evidence type="ECO:0000256" key="3">
    <source>
        <dbReference type="RuleBase" id="RU003616"/>
    </source>
</evidence>
<proteinExistence type="inferred from homology"/>
<evidence type="ECO:0000256" key="1">
    <source>
        <dbReference type="ARBA" id="ARBA00023016"/>
    </source>
</evidence>
<dbReference type="Gene3D" id="2.60.40.790">
    <property type="match status" value="1"/>
</dbReference>
<sequence>MSLTHFYYDPFTEFDRLFDDAFISRFRPGTGLTDPTPTSRSDIVFRPRLDLQENPDTNTVTAKFELPGINPNDVRVEVQNDRLTVGGETTVSETREEGDYVVRERSCGKFSRTLSLSPGTKPEDVKAKMEHGVLTVTFPKASPEQQPRRITV</sequence>
<keyword evidence="1" id="KW-0346">Stress response</keyword>
<dbReference type="PROSITE" id="PS51203">
    <property type="entry name" value="CS"/>
    <property type="match status" value="1"/>
</dbReference>
<feature type="domain" description="CS" evidence="5">
    <location>
        <begin position="44"/>
        <end position="151"/>
    </location>
</feature>